<keyword evidence="1" id="KW-0489">Methyltransferase</keyword>
<keyword evidence="3" id="KW-0949">S-adenosyl-L-methionine</keyword>
<organism evidence="5 6">
    <name type="scientific">Kribbella hippodromi</name>
    <dbReference type="NCBI Taxonomy" id="434347"/>
    <lineage>
        <taxon>Bacteria</taxon>
        <taxon>Bacillati</taxon>
        <taxon>Actinomycetota</taxon>
        <taxon>Actinomycetes</taxon>
        <taxon>Propionibacteriales</taxon>
        <taxon>Kribbellaceae</taxon>
        <taxon>Kribbella</taxon>
    </lineage>
</organism>
<dbReference type="InterPro" id="IPR029063">
    <property type="entry name" value="SAM-dependent_MTases_sf"/>
</dbReference>
<comment type="caution">
    <text evidence="5">The sequence shown here is derived from an EMBL/GenBank/DDBJ whole genome shotgun (WGS) entry which is preliminary data.</text>
</comment>
<dbReference type="CDD" id="cd02440">
    <property type="entry name" value="AdoMet_MTases"/>
    <property type="match status" value="1"/>
</dbReference>
<dbReference type="SUPFAM" id="SSF53335">
    <property type="entry name" value="S-adenosyl-L-methionine-dependent methyltransferases"/>
    <property type="match status" value="1"/>
</dbReference>
<evidence type="ECO:0000256" key="3">
    <source>
        <dbReference type="ARBA" id="ARBA00022691"/>
    </source>
</evidence>
<dbReference type="InterPro" id="IPR041698">
    <property type="entry name" value="Methyltransf_25"/>
</dbReference>
<dbReference type="Proteomes" id="UP001501705">
    <property type="component" value="Unassembled WGS sequence"/>
</dbReference>
<accession>A0ABP4MXZ8</accession>
<keyword evidence="6" id="KW-1185">Reference proteome</keyword>
<evidence type="ECO:0000256" key="1">
    <source>
        <dbReference type="ARBA" id="ARBA00022603"/>
    </source>
</evidence>
<protein>
    <recommendedName>
        <fullName evidence="4">Methyltransferase domain-containing protein</fullName>
    </recommendedName>
</protein>
<evidence type="ECO:0000256" key="2">
    <source>
        <dbReference type="ARBA" id="ARBA00022679"/>
    </source>
</evidence>
<evidence type="ECO:0000313" key="5">
    <source>
        <dbReference type="EMBL" id="GAA1550199.1"/>
    </source>
</evidence>
<gene>
    <name evidence="5" type="ORF">GCM10009804_03500</name>
</gene>
<dbReference type="Pfam" id="PF13649">
    <property type="entry name" value="Methyltransf_25"/>
    <property type="match status" value="1"/>
</dbReference>
<evidence type="ECO:0000313" key="6">
    <source>
        <dbReference type="Proteomes" id="UP001501705"/>
    </source>
</evidence>
<dbReference type="PANTHER" id="PTHR43464">
    <property type="entry name" value="METHYLTRANSFERASE"/>
    <property type="match status" value="1"/>
</dbReference>
<feature type="domain" description="Methyltransferase" evidence="4">
    <location>
        <begin position="61"/>
        <end position="155"/>
    </location>
</feature>
<name>A0ABP4MXZ8_9ACTN</name>
<dbReference type="Gene3D" id="3.40.50.150">
    <property type="entry name" value="Vaccinia Virus protein VP39"/>
    <property type="match status" value="1"/>
</dbReference>
<dbReference type="PANTHER" id="PTHR43464:SF19">
    <property type="entry name" value="UBIQUINONE BIOSYNTHESIS O-METHYLTRANSFERASE, MITOCHONDRIAL"/>
    <property type="match status" value="1"/>
</dbReference>
<reference evidence="6" key="1">
    <citation type="journal article" date="2019" name="Int. J. Syst. Evol. Microbiol.">
        <title>The Global Catalogue of Microorganisms (GCM) 10K type strain sequencing project: providing services to taxonomists for standard genome sequencing and annotation.</title>
        <authorList>
            <consortium name="The Broad Institute Genomics Platform"/>
            <consortium name="The Broad Institute Genome Sequencing Center for Infectious Disease"/>
            <person name="Wu L."/>
            <person name="Ma J."/>
        </authorList>
    </citation>
    <scope>NUCLEOTIDE SEQUENCE [LARGE SCALE GENOMIC DNA]</scope>
    <source>
        <strain evidence="6">JCM 15572</strain>
    </source>
</reference>
<dbReference type="RefSeq" id="WP_344231500.1">
    <property type="nucleotide sequence ID" value="NZ_BAAAPH010000001.1"/>
</dbReference>
<keyword evidence="2" id="KW-0808">Transferase</keyword>
<sequence length="241" mass="26969">MRYYYAEHEDAYRRLRERGIRQWSALFEAEWGGGVDAFPNREFLERALPRLALGDPRDVEVLEYGCGTGPAACFLAGLGYRVEAVDLIPDAIEVAREIAAELGVEVEFAVRDMCALAGEPVRKQYDLVLDGYCLQSIVTDADRAALFAAVRERLRGYYVISTAMYAPDREYDVGFWYDAETGICYQAGAPGDAAVERDGTWYRPHRRHLRPEALHTELESAGFQVLSQEGPDGGNVICTRA</sequence>
<evidence type="ECO:0000259" key="4">
    <source>
        <dbReference type="Pfam" id="PF13649"/>
    </source>
</evidence>
<dbReference type="EMBL" id="BAAAPH010000001">
    <property type="protein sequence ID" value="GAA1550199.1"/>
    <property type="molecule type" value="Genomic_DNA"/>
</dbReference>
<proteinExistence type="predicted"/>